<dbReference type="PROSITE" id="PS51352">
    <property type="entry name" value="THIOREDOXIN_2"/>
    <property type="match status" value="1"/>
</dbReference>
<keyword evidence="4" id="KW-0256">Endoplasmic reticulum</keyword>
<evidence type="ECO:0000259" key="11">
    <source>
        <dbReference type="PROSITE" id="PS51352"/>
    </source>
</evidence>
<keyword evidence="6 9" id="KW-1133">Transmembrane helix</keyword>
<dbReference type="GO" id="GO:0015036">
    <property type="term" value="F:disulfide oxidoreductase activity"/>
    <property type="evidence" value="ECO:0007669"/>
    <property type="project" value="TreeGrafter"/>
</dbReference>
<evidence type="ECO:0000256" key="7">
    <source>
        <dbReference type="ARBA" id="ARBA00023157"/>
    </source>
</evidence>
<dbReference type="PANTHER" id="PTHR46107">
    <property type="entry name" value="DUMPY: SHORTER THAN WILD-TYPE"/>
    <property type="match status" value="1"/>
</dbReference>
<evidence type="ECO:0000256" key="1">
    <source>
        <dbReference type="ARBA" id="ARBA00004389"/>
    </source>
</evidence>
<dbReference type="Proteomes" id="UP000232323">
    <property type="component" value="Unassembled WGS sequence"/>
</dbReference>
<dbReference type="AlphaFoldDB" id="A0A250XFM6"/>
<dbReference type="InterPro" id="IPR052454">
    <property type="entry name" value="TMX_domain-containing"/>
</dbReference>
<evidence type="ECO:0000256" key="10">
    <source>
        <dbReference type="SAM" id="SignalP"/>
    </source>
</evidence>
<protein>
    <recommendedName>
        <fullName evidence="11">Thioredoxin domain-containing protein</fullName>
    </recommendedName>
</protein>
<gene>
    <name evidence="12" type="ORF">CEUSTIGMA_g9140.t1</name>
</gene>
<feature type="chain" id="PRO_5012128766" description="Thioredoxin domain-containing protein" evidence="10">
    <location>
        <begin position="28"/>
        <end position="222"/>
    </location>
</feature>
<organism evidence="12 13">
    <name type="scientific">Chlamydomonas eustigma</name>
    <dbReference type="NCBI Taxonomy" id="1157962"/>
    <lineage>
        <taxon>Eukaryota</taxon>
        <taxon>Viridiplantae</taxon>
        <taxon>Chlorophyta</taxon>
        <taxon>core chlorophytes</taxon>
        <taxon>Chlorophyceae</taxon>
        <taxon>CS clade</taxon>
        <taxon>Chlamydomonadales</taxon>
        <taxon>Chlamydomonadaceae</taxon>
        <taxon>Chlamydomonas</taxon>
    </lineage>
</organism>
<feature type="domain" description="Thioredoxin" evidence="11">
    <location>
        <begin position="20"/>
        <end position="135"/>
    </location>
</feature>
<evidence type="ECO:0000256" key="2">
    <source>
        <dbReference type="ARBA" id="ARBA00022448"/>
    </source>
</evidence>
<evidence type="ECO:0000313" key="12">
    <source>
        <dbReference type="EMBL" id="GAX81712.1"/>
    </source>
</evidence>
<keyword evidence="3 10" id="KW-0732">Signal</keyword>
<dbReference type="SUPFAM" id="SSF52833">
    <property type="entry name" value="Thioredoxin-like"/>
    <property type="match status" value="1"/>
</dbReference>
<keyword evidence="8" id="KW-0676">Redox-active center</keyword>
<dbReference type="Gene3D" id="3.40.30.10">
    <property type="entry name" value="Glutaredoxin"/>
    <property type="match status" value="1"/>
</dbReference>
<evidence type="ECO:0000256" key="5">
    <source>
        <dbReference type="ARBA" id="ARBA00022982"/>
    </source>
</evidence>
<proteinExistence type="predicted"/>
<dbReference type="Pfam" id="PF00085">
    <property type="entry name" value="Thioredoxin"/>
    <property type="match status" value="1"/>
</dbReference>
<dbReference type="OrthoDB" id="74910at2759"/>
<dbReference type="PANTHER" id="PTHR46107:SF3">
    <property type="entry name" value="THIOREDOXIN DOMAIN-CONTAINING PROTEIN"/>
    <property type="match status" value="1"/>
</dbReference>
<accession>A0A250XFM6</accession>
<evidence type="ECO:0000313" key="13">
    <source>
        <dbReference type="Proteomes" id="UP000232323"/>
    </source>
</evidence>
<dbReference type="GO" id="GO:0005789">
    <property type="term" value="C:endoplasmic reticulum membrane"/>
    <property type="evidence" value="ECO:0007669"/>
    <property type="project" value="UniProtKB-SubCell"/>
</dbReference>
<dbReference type="STRING" id="1157962.A0A250XFM6"/>
<dbReference type="EMBL" id="BEGY01000069">
    <property type="protein sequence ID" value="GAX81712.1"/>
    <property type="molecule type" value="Genomic_DNA"/>
</dbReference>
<keyword evidence="9" id="KW-0812">Transmembrane</keyword>
<feature type="signal peptide" evidence="10">
    <location>
        <begin position="1"/>
        <end position="27"/>
    </location>
</feature>
<evidence type="ECO:0000256" key="9">
    <source>
        <dbReference type="SAM" id="Phobius"/>
    </source>
</evidence>
<comment type="caution">
    <text evidence="12">The sequence shown here is derived from an EMBL/GenBank/DDBJ whole genome shotgun (WGS) entry which is preliminary data.</text>
</comment>
<evidence type="ECO:0000256" key="4">
    <source>
        <dbReference type="ARBA" id="ARBA00022824"/>
    </source>
</evidence>
<dbReference type="InterPro" id="IPR013766">
    <property type="entry name" value="Thioredoxin_domain"/>
</dbReference>
<comment type="subcellular location">
    <subcellularLocation>
        <location evidence="1">Endoplasmic reticulum membrane</location>
        <topology evidence="1">Single-pass membrane protein</topology>
    </subcellularLocation>
</comment>
<feature type="transmembrane region" description="Helical" evidence="9">
    <location>
        <begin position="181"/>
        <end position="205"/>
    </location>
</feature>
<dbReference type="InterPro" id="IPR036249">
    <property type="entry name" value="Thioredoxin-like_sf"/>
</dbReference>
<keyword evidence="5" id="KW-0249">Electron transport</keyword>
<keyword evidence="7" id="KW-1015">Disulfide bond</keyword>
<name>A0A250XFM6_9CHLO</name>
<evidence type="ECO:0000256" key="6">
    <source>
        <dbReference type="ARBA" id="ARBA00022989"/>
    </source>
</evidence>
<dbReference type="CDD" id="cd02961">
    <property type="entry name" value="PDI_a_family"/>
    <property type="match status" value="1"/>
</dbReference>
<evidence type="ECO:0000256" key="3">
    <source>
        <dbReference type="ARBA" id="ARBA00022729"/>
    </source>
</evidence>
<keyword evidence="9" id="KW-0472">Membrane</keyword>
<keyword evidence="2" id="KW-0813">Transport</keyword>
<evidence type="ECO:0000256" key="8">
    <source>
        <dbReference type="ARBA" id="ARBA00023284"/>
    </source>
</evidence>
<keyword evidence="13" id="KW-1185">Reference proteome</keyword>
<sequence length="222" mass="24984">MKDCMPILHLCNLSLITFFLSVNPSHASHQLVTDLTDSNFDNVTASGAWMIEIYAQWCSHCRQLEPHWKTMAKELESSGIRTGKINGPENRVLMSRFGVKGFPSIYYIKGTSTWIFEGSRSVQAMKEFALSGHKLEEPLPFWRSPTGIVGRLMGHVHRIPFGIKEAYSLLKEEKGMSDLAILAWILAIPVLVGAFTICLVDGLFLRQARIAESLQHAHPHEH</sequence>
<reference evidence="12 13" key="1">
    <citation type="submission" date="2017-08" db="EMBL/GenBank/DDBJ databases">
        <title>Acidophilic green algal genome provides insights into adaptation to an acidic environment.</title>
        <authorList>
            <person name="Hirooka S."/>
            <person name="Hirose Y."/>
            <person name="Kanesaki Y."/>
            <person name="Higuchi S."/>
            <person name="Fujiwara T."/>
            <person name="Onuma R."/>
            <person name="Era A."/>
            <person name="Ohbayashi R."/>
            <person name="Uzuka A."/>
            <person name="Nozaki H."/>
            <person name="Yoshikawa H."/>
            <person name="Miyagishima S.Y."/>
        </authorList>
    </citation>
    <scope>NUCLEOTIDE SEQUENCE [LARGE SCALE GENOMIC DNA]</scope>
    <source>
        <strain evidence="12 13">NIES-2499</strain>
    </source>
</reference>